<accession>A0A0H3I6V5</accession>
<dbReference type="Proteomes" id="UP000008044">
    <property type="component" value="Chromosome"/>
</dbReference>
<dbReference type="eggNOG" id="COG0529">
    <property type="taxonomic scope" value="Bacteria"/>
</dbReference>
<dbReference type="NCBIfam" id="TIGR00455">
    <property type="entry name" value="apsK"/>
    <property type="match status" value="1"/>
</dbReference>
<dbReference type="PANTHER" id="PTHR11055">
    <property type="entry name" value="BIFUNCTIONAL 3'-PHOSPHOADENOSINE 5'-PHOSPHOSULFATE SYNTHASE"/>
    <property type="match status" value="1"/>
</dbReference>
<dbReference type="RefSeq" id="WP_014701179.1">
    <property type="nucleotide sequence ID" value="NC_017845.1"/>
</dbReference>
<dbReference type="CDD" id="cd02027">
    <property type="entry name" value="APSK"/>
    <property type="match status" value="1"/>
</dbReference>
<dbReference type="PATRIC" id="fig|1166016.3.peg.3716"/>
<dbReference type="GO" id="GO:0004020">
    <property type="term" value="F:adenylylsulfate kinase activity"/>
    <property type="evidence" value="ECO:0007669"/>
    <property type="project" value="UniProtKB-UniRule"/>
</dbReference>
<feature type="binding site" evidence="14">
    <location>
        <begin position="60"/>
        <end position="67"/>
    </location>
    <ligand>
        <name>ATP</name>
        <dbReference type="ChEBI" id="CHEBI:30616"/>
    </ligand>
</feature>
<evidence type="ECO:0000259" key="16">
    <source>
        <dbReference type="Pfam" id="PF01583"/>
    </source>
</evidence>
<protein>
    <recommendedName>
        <fullName evidence="6 14">Adenylyl-sulfate kinase</fullName>
        <ecNumber evidence="5 14">2.7.1.25</ecNumber>
    </recommendedName>
    <alternativeName>
        <fullName evidence="12 14">APS kinase</fullName>
    </alternativeName>
    <alternativeName>
        <fullName evidence="13 14">ATP adenosine-5'-phosphosulfate 3'-phosphotransferase</fullName>
    </alternativeName>
    <alternativeName>
        <fullName evidence="11 14">Adenosine-5'-phosphosulfate kinase</fullName>
    </alternativeName>
</protein>
<dbReference type="EC" id="2.7.1.25" evidence="5 14"/>
<comment type="catalytic activity">
    <reaction evidence="1 14 15">
        <text>adenosine 5'-phosphosulfate + ATP = 3'-phosphoadenylyl sulfate + ADP + H(+)</text>
        <dbReference type="Rhea" id="RHEA:24152"/>
        <dbReference type="ChEBI" id="CHEBI:15378"/>
        <dbReference type="ChEBI" id="CHEBI:30616"/>
        <dbReference type="ChEBI" id="CHEBI:58243"/>
        <dbReference type="ChEBI" id="CHEBI:58339"/>
        <dbReference type="ChEBI" id="CHEBI:456216"/>
        <dbReference type="EC" id="2.7.1.25"/>
    </reaction>
</comment>
<evidence type="ECO:0000256" key="1">
    <source>
        <dbReference type="ARBA" id="ARBA00001823"/>
    </source>
</evidence>
<evidence type="ECO:0000256" key="13">
    <source>
        <dbReference type="ARBA" id="ARBA00031464"/>
    </source>
</evidence>
<evidence type="ECO:0000256" key="14">
    <source>
        <dbReference type="HAMAP-Rule" id="MF_00065"/>
    </source>
</evidence>
<dbReference type="SUPFAM" id="SSF52540">
    <property type="entry name" value="P-loop containing nucleoside triphosphate hydrolases"/>
    <property type="match status" value="1"/>
</dbReference>
<feature type="domain" description="APS kinase" evidence="16">
    <location>
        <begin position="52"/>
        <end position="201"/>
    </location>
</feature>
<evidence type="ECO:0000256" key="8">
    <source>
        <dbReference type="ARBA" id="ARBA00022741"/>
    </source>
</evidence>
<evidence type="ECO:0000256" key="4">
    <source>
        <dbReference type="ARBA" id="ARBA00007008"/>
    </source>
</evidence>
<dbReference type="GO" id="GO:0070814">
    <property type="term" value="P:hydrogen sulfide biosynthetic process"/>
    <property type="evidence" value="ECO:0007669"/>
    <property type="project" value="UniProtKB-UniRule"/>
</dbReference>
<evidence type="ECO:0000256" key="12">
    <source>
        <dbReference type="ARBA" id="ARBA00031393"/>
    </source>
</evidence>
<dbReference type="PANTHER" id="PTHR11055:SF63">
    <property type="entry name" value="ADENYLYL-SULFATE KINASE 1, CHLOROPLASTIC"/>
    <property type="match status" value="1"/>
</dbReference>
<dbReference type="STRING" id="1905730.W5S_3657"/>
<name>A0A0H3I6V5_PECPM</name>
<dbReference type="InterPro" id="IPR002891">
    <property type="entry name" value="APS"/>
</dbReference>
<dbReference type="KEGG" id="pec:W5S_3657"/>
<dbReference type="EMBL" id="CP003415">
    <property type="protein sequence ID" value="AFI91720.1"/>
    <property type="molecule type" value="Genomic_DNA"/>
</dbReference>
<dbReference type="UniPathway" id="UPA00140">
    <property type="reaction ID" value="UER00205"/>
</dbReference>
<dbReference type="Gene3D" id="3.40.50.300">
    <property type="entry name" value="P-loop containing nucleotide triphosphate hydrolases"/>
    <property type="match status" value="1"/>
</dbReference>
<evidence type="ECO:0000313" key="17">
    <source>
        <dbReference type="EMBL" id="AFI91720.1"/>
    </source>
</evidence>
<keyword evidence="10 14" id="KW-0067">ATP-binding</keyword>
<proteinExistence type="inferred from homology"/>
<organism evidence="17 18">
    <name type="scientific">Pectobacterium parmentieri</name>
    <dbReference type="NCBI Taxonomy" id="1905730"/>
    <lineage>
        <taxon>Bacteria</taxon>
        <taxon>Pseudomonadati</taxon>
        <taxon>Pseudomonadota</taxon>
        <taxon>Gammaproteobacteria</taxon>
        <taxon>Enterobacterales</taxon>
        <taxon>Pectobacteriaceae</taxon>
        <taxon>Pectobacterium</taxon>
    </lineage>
</organism>
<evidence type="ECO:0000256" key="6">
    <source>
        <dbReference type="ARBA" id="ARBA00018163"/>
    </source>
</evidence>
<dbReference type="GeneID" id="45848032"/>
<keyword evidence="7 14" id="KW-0808">Transferase</keyword>
<dbReference type="HAMAP" id="MF_00065">
    <property type="entry name" value="Adenylyl_sulf_kinase"/>
    <property type="match status" value="1"/>
</dbReference>
<comment type="function">
    <text evidence="2 14 15">Catalyzes the synthesis of activated sulfate.</text>
</comment>
<dbReference type="GO" id="GO:0005524">
    <property type="term" value="F:ATP binding"/>
    <property type="evidence" value="ECO:0007669"/>
    <property type="project" value="UniProtKB-UniRule"/>
</dbReference>
<keyword evidence="14" id="KW-0597">Phosphoprotein</keyword>
<dbReference type="FunFam" id="3.40.50.300:FF:000212">
    <property type="entry name" value="Adenylyl-sulfate kinase"/>
    <property type="match status" value="1"/>
</dbReference>
<comment type="pathway">
    <text evidence="3 14 15">Sulfur metabolism; hydrogen sulfide biosynthesis; sulfite from sulfate: step 2/3.</text>
</comment>
<dbReference type="NCBIfam" id="NF003013">
    <property type="entry name" value="PRK03846.1"/>
    <property type="match status" value="1"/>
</dbReference>
<dbReference type="AlphaFoldDB" id="A0A0H3I6V5"/>
<dbReference type="GO" id="GO:0000103">
    <property type="term" value="P:sulfate assimilation"/>
    <property type="evidence" value="ECO:0007669"/>
    <property type="project" value="UniProtKB-UniRule"/>
</dbReference>
<evidence type="ECO:0000256" key="5">
    <source>
        <dbReference type="ARBA" id="ARBA00012121"/>
    </source>
</evidence>
<keyword evidence="9 14" id="KW-0418">Kinase</keyword>
<sequence length="226" mass="25127">MHWYVATSRIGVRAICWEANNVSSHDEPTDDNVVWHAHDVTRESRERLHGHQGVVIWFTGLSGSGKSTLAGALEQALHQRGVSTYLLDGDNVRHGLCRDLGFTDDDRRENIRRVGEVAKLMVDAGLVVLTAFISPHRAERKMVQDLLGEGQFIEVFVDTPLATCEARDPKGLYKKARAGELRNFTGIDSVYEAPETPDSHLDGEQFVTTLTGQLLDLLGKRAIIKL</sequence>
<evidence type="ECO:0000313" key="18">
    <source>
        <dbReference type="Proteomes" id="UP000008044"/>
    </source>
</evidence>
<evidence type="ECO:0000256" key="2">
    <source>
        <dbReference type="ARBA" id="ARBA00002632"/>
    </source>
</evidence>
<dbReference type="HOGENOM" id="CLU_046932_1_0_6"/>
<dbReference type="InterPro" id="IPR059117">
    <property type="entry name" value="APS_kinase_dom"/>
</dbReference>
<gene>
    <name evidence="14" type="primary">cysC</name>
    <name evidence="17" type="ordered locus">W5S_3657</name>
</gene>
<comment type="similarity">
    <text evidence="4 14 15">Belongs to the APS kinase family.</text>
</comment>
<keyword evidence="8 14" id="KW-0547">Nucleotide-binding</keyword>
<reference evidence="17 18" key="1">
    <citation type="journal article" date="2012" name="J. Bacteriol.">
        <title>Genome sequence of Pectobacterium sp. strain SCC3193.</title>
        <authorList>
            <person name="Koskinen J.P."/>
            <person name="Laine P."/>
            <person name="Niemi O."/>
            <person name="Nykyri J."/>
            <person name="Harjunpaa H."/>
            <person name="Auvinen P."/>
            <person name="Paulin L."/>
            <person name="Pirhonen M."/>
            <person name="Palva T."/>
            <person name="Holm L."/>
        </authorList>
    </citation>
    <scope>NUCLEOTIDE SEQUENCE [LARGE SCALE GENOMIC DNA]</scope>
    <source>
        <strain evidence="17 18">SCC3193</strain>
    </source>
</reference>
<feature type="active site" description="Phosphoserine intermediate" evidence="14">
    <location>
        <position position="134"/>
    </location>
</feature>
<evidence type="ECO:0000256" key="15">
    <source>
        <dbReference type="RuleBase" id="RU004347"/>
    </source>
</evidence>
<evidence type="ECO:0000256" key="9">
    <source>
        <dbReference type="ARBA" id="ARBA00022777"/>
    </source>
</evidence>
<dbReference type="Pfam" id="PF01583">
    <property type="entry name" value="APS_kinase"/>
    <property type="match status" value="1"/>
</dbReference>
<evidence type="ECO:0000256" key="7">
    <source>
        <dbReference type="ARBA" id="ARBA00022679"/>
    </source>
</evidence>
<evidence type="ECO:0000256" key="3">
    <source>
        <dbReference type="ARBA" id="ARBA00004806"/>
    </source>
</evidence>
<evidence type="ECO:0000256" key="11">
    <source>
        <dbReference type="ARBA" id="ARBA00029724"/>
    </source>
</evidence>
<dbReference type="InterPro" id="IPR027417">
    <property type="entry name" value="P-loop_NTPase"/>
</dbReference>
<evidence type="ECO:0000256" key="10">
    <source>
        <dbReference type="ARBA" id="ARBA00022840"/>
    </source>
</evidence>